<organism evidence="2 3">
    <name type="scientific">Phocaeicola plebeius</name>
    <dbReference type="NCBI Taxonomy" id="310297"/>
    <lineage>
        <taxon>Bacteria</taxon>
        <taxon>Pseudomonadati</taxon>
        <taxon>Bacteroidota</taxon>
        <taxon>Bacteroidia</taxon>
        <taxon>Bacteroidales</taxon>
        <taxon>Bacteroidaceae</taxon>
        <taxon>Phocaeicola</taxon>
    </lineage>
</organism>
<dbReference type="AlphaFoldDB" id="A0A3E4Z4W1"/>
<reference evidence="2 3" key="1">
    <citation type="submission" date="2018-08" db="EMBL/GenBank/DDBJ databases">
        <title>A genome reference for cultivated species of the human gut microbiota.</title>
        <authorList>
            <person name="Zou Y."/>
            <person name="Xue W."/>
            <person name="Luo G."/>
        </authorList>
    </citation>
    <scope>NUCLEOTIDE SEQUENCE [LARGE SCALE GENOMIC DNA]</scope>
    <source>
        <strain evidence="2 3">OM06-2</strain>
    </source>
</reference>
<keyword evidence="2" id="KW-0808">Transferase</keyword>
<dbReference type="CDD" id="cd03801">
    <property type="entry name" value="GT4_PimA-like"/>
    <property type="match status" value="1"/>
</dbReference>
<dbReference type="Gene3D" id="3.40.50.2000">
    <property type="entry name" value="Glycogen Phosphorylase B"/>
    <property type="match status" value="2"/>
</dbReference>
<dbReference type="RefSeq" id="WP_117702704.1">
    <property type="nucleotide sequence ID" value="NZ_JAQEYB010000071.1"/>
</dbReference>
<dbReference type="PANTHER" id="PTHR12526">
    <property type="entry name" value="GLYCOSYLTRANSFERASE"/>
    <property type="match status" value="1"/>
</dbReference>
<dbReference type="Proteomes" id="UP000260814">
    <property type="component" value="Unassembled WGS sequence"/>
</dbReference>
<proteinExistence type="predicted"/>
<dbReference type="SUPFAM" id="SSF53756">
    <property type="entry name" value="UDP-Glycosyltransferase/glycogen phosphorylase"/>
    <property type="match status" value="1"/>
</dbReference>
<feature type="domain" description="Glycosyl transferase family 1" evidence="1">
    <location>
        <begin position="209"/>
        <end position="373"/>
    </location>
</feature>
<evidence type="ECO:0000313" key="2">
    <source>
        <dbReference type="EMBL" id="RGM86761.1"/>
    </source>
</evidence>
<evidence type="ECO:0000259" key="1">
    <source>
        <dbReference type="Pfam" id="PF00534"/>
    </source>
</evidence>
<sequence>MRILWFTGNGAIYSNTNKYNGGGWVGALANELVKYCPNIELGMAIPWKYKFKDEKEGVKFYGISPIKFGIINYKHKLNKQIAELKEIVEDFKPDIIHVFGSEHNGGMVCTVTDIPVVLHLQGVLNYLVHGWMPQNLSWEKFLFWNPREWTRKKAIIRNCETEKKIFSSCHYFMGRTNMDFRMSRFLSPNSTYFYCSEMLRPQIYYTNLIWEKQKNRKKKKIISIISSAIYKGGDIILRTAQILKEYSNLDFEWNVYGVHSMKDWERLTNIKSSSVNVNIKGVLNATSLIEAIIDSDVFVHPSYIENSPNTICEAQLIGIPVIANDTGGIPSLIKHNENGILVPTNDIFATAENIQVLITNDELAQKIGNNARETALQRHNPEQIINNVLTIYRKISN</sequence>
<protein>
    <submittedName>
        <fullName evidence="2">Glycosyltransferase</fullName>
    </submittedName>
</protein>
<dbReference type="EMBL" id="QSTW01000024">
    <property type="protein sequence ID" value="RGM86761.1"/>
    <property type="molecule type" value="Genomic_DNA"/>
</dbReference>
<evidence type="ECO:0000313" key="3">
    <source>
        <dbReference type="Proteomes" id="UP000260814"/>
    </source>
</evidence>
<accession>A0A3E4Z4W1</accession>
<dbReference type="PANTHER" id="PTHR12526:SF630">
    <property type="entry name" value="GLYCOSYLTRANSFERASE"/>
    <property type="match status" value="1"/>
</dbReference>
<dbReference type="InterPro" id="IPR001296">
    <property type="entry name" value="Glyco_trans_1"/>
</dbReference>
<name>A0A3E4Z4W1_9BACT</name>
<dbReference type="GO" id="GO:0016757">
    <property type="term" value="F:glycosyltransferase activity"/>
    <property type="evidence" value="ECO:0007669"/>
    <property type="project" value="InterPro"/>
</dbReference>
<comment type="caution">
    <text evidence="2">The sequence shown here is derived from an EMBL/GenBank/DDBJ whole genome shotgun (WGS) entry which is preliminary data.</text>
</comment>
<dbReference type="Pfam" id="PF00534">
    <property type="entry name" value="Glycos_transf_1"/>
    <property type="match status" value="1"/>
</dbReference>
<gene>
    <name evidence="2" type="ORF">DXB87_14550</name>
</gene>